<comment type="caution">
    <text evidence="2">The sequence shown here is derived from an EMBL/GenBank/DDBJ whole genome shotgun (WGS) entry which is preliminary data.</text>
</comment>
<dbReference type="Gene3D" id="3.30.2010.10">
    <property type="entry name" value="Metalloproteases ('zincins'), catalytic domain"/>
    <property type="match status" value="1"/>
</dbReference>
<organism evidence="2 3">
    <name type="scientific">Arthrobacter terricola</name>
    <dbReference type="NCBI Taxonomy" id="2547396"/>
    <lineage>
        <taxon>Bacteria</taxon>
        <taxon>Bacillati</taxon>
        <taxon>Actinomycetota</taxon>
        <taxon>Actinomycetes</taxon>
        <taxon>Micrococcales</taxon>
        <taxon>Micrococcaceae</taxon>
        <taxon>Arthrobacter</taxon>
    </lineage>
</organism>
<dbReference type="AlphaFoldDB" id="A0A4R5K8I8"/>
<accession>A0A4R5K8I8</accession>
<evidence type="ECO:0000313" key="2">
    <source>
        <dbReference type="EMBL" id="TDF91276.1"/>
    </source>
</evidence>
<feature type="domain" description="YgjP-like metallopeptidase" evidence="1">
    <location>
        <begin position="27"/>
        <end position="231"/>
    </location>
</feature>
<sequence length="245" mass="28094">MSTVNAYLTVAGLGVDVVYKNIKNLHISVYPPVGRVRVAAPQRTTEDAIRLAVVQRLSWIKRKREQLQNADRQTERRMVSGETHFVWGQRYLLDVSKSSGAYGVEIKGNTLWVITPSGTDAAGRFGALDRWYRRELKAAVPALLEKWQPILGVDADKFVVRRMKTKWGTCVATSRTIWLNPELAKKERRCLEYIVVHELVHLLQRGHGEKFVAMMDHALPDWRARRDELNEAPLGHEEWGECERP</sequence>
<dbReference type="InterPro" id="IPR002725">
    <property type="entry name" value="YgjP-like_metallopeptidase"/>
</dbReference>
<dbReference type="RefSeq" id="WP_133206234.1">
    <property type="nucleotide sequence ID" value="NZ_SMRU01000031.1"/>
</dbReference>
<dbReference type="OrthoDB" id="9811177at2"/>
<dbReference type="Pfam" id="PF01863">
    <property type="entry name" value="YgjP-like"/>
    <property type="match status" value="1"/>
</dbReference>
<dbReference type="InterPro" id="IPR053136">
    <property type="entry name" value="UTP_pyrophosphatase-like"/>
</dbReference>
<evidence type="ECO:0000259" key="1">
    <source>
        <dbReference type="Pfam" id="PF01863"/>
    </source>
</evidence>
<dbReference type="Proteomes" id="UP000295511">
    <property type="component" value="Unassembled WGS sequence"/>
</dbReference>
<dbReference type="PANTHER" id="PTHR30399">
    <property type="entry name" value="UNCHARACTERIZED PROTEIN YGJP"/>
    <property type="match status" value="1"/>
</dbReference>
<reference evidence="2 3" key="1">
    <citation type="submission" date="2019-03" db="EMBL/GenBank/DDBJ databases">
        <title>Whole genome sequence of Arthrobacter sp JH1-1.</title>
        <authorList>
            <person name="Trinh H.N."/>
        </authorList>
    </citation>
    <scope>NUCLEOTIDE SEQUENCE [LARGE SCALE GENOMIC DNA]</scope>
    <source>
        <strain evidence="2 3">JH1-1</strain>
    </source>
</reference>
<proteinExistence type="predicted"/>
<dbReference type="CDD" id="cd07344">
    <property type="entry name" value="M48_yhfN_like"/>
    <property type="match status" value="1"/>
</dbReference>
<evidence type="ECO:0000313" key="3">
    <source>
        <dbReference type="Proteomes" id="UP000295511"/>
    </source>
</evidence>
<gene>
    <name evidence="2" type="ORF">E1809_21180</name>
</gene>
<keyword evidence="3" id="KW-1185">Reference proteome</keyword>
<dbReference type="PANTHER" id="PTHR30399:SF1">
    <property type="entry name" value="UTP PYROPHOSPHATASE"/>
    <property type="match status" value="1"/>
</dbReference>
<dbReference type="EMBL" id="SMRU01000031">
    <property type="protein sequence ID" value="TDF91276.1"/>
    <property type="molecule type" value="Genomic_DNA"/>
</dbReference>
<protein>
    <submittedName>
        <fullName evidence="2">M48 family peptidase</fullName>
    </submittedName>
</protein>
<name>A0A4R5K8I8_9MICC</name>